<dbReference type="InterPro" id="IPR003615">
    <property type="entry name" value="HNH_nuc"/>
</dbReference>
<evidence type="ECO:0000313" key="4">
    <source>
        <dbReference type="Proteomes" id="UP001595925"/>
    </source>
</evidence>
<dbReference type="SMART" id="SM00507">
    <property type="entry name" value="HNHc"/>
    <property type="match status" value="1"/>
</dbReference>
<evidence type="ECO:0000256" key="1">
    <source>
        <dbReference type="SAM" id="MobiDB-lite"/>
    </source>
</evidence>
<feature type="region of interest" description="Disordered" evidence="1">
    <location>
        <begin position="89"/>
        <end position="110"/>
    </location>
</feature>
<dbReference type="Pfam" id="PF01844">
    <property type="entry name" value="HNH"/>
    <property type="match status" value="1"/>
</dbReference>
<dbReference type="EMBL" id="JBHSJG010000010">
    <property type="protein sequence ID" value="MFC4986852.1"/>
    <property type="molecule type" value="Genomic_DNA"/>
</dbReference>
<dbReference type="CDD" id="cd00085">
    <property type="entry name" value="HNHc"/>
    <property type="match status" value="1"/>
</dbReference>
<dbReference type="InterPro" id="IPR058712">
    <property type="entry name" value="SRA_ScoMcrA"/>
</dbReference>
<feature type="compositionally biased region" description="Polar residues" evidence="1">
    <location>
        <begin position="92"/>
        <end position="110"/>
    </location>
</feature>
<keyword evidence="4" id="KW-1185">Reference proteome</keyword>
<reference evidence="3 4" key="1">
    <citation type="journal article" date="2019" name="Int. J. Syst. Evol. Microbiol.">
        <title>The Global Catalogue of Microorganisms (GCM) 10K type strain sequencing project: providing services to taxonomists for standard genome sequencing and annotation.</title>
        <authorList>
            <consortium name="The Broad Institute Genomics Platform"/>
            <consortium name="The Broad Institute Genome Sequencing Center for Infectious Disease"/>
            <person name="Wu L."/>
            <person name="Ma J."/>
        </authorList>
    </citation>
    <scope>NUCLEOTIDE SEQUENCE [LARGE SCALE GENOMIC DNA]</scope>
    <source>
        <strain evidence="3 4">CGMCC 1.15824</strain>
    </source>
</reference>
<keyword evidence="3" id="KW-0255">Endonuclease</keyword>
<accession>A0ABD5QBA6</accession>
<feature type="domain" description="HNH nuclease" evidence="2">
    <location>
        <begin position="119"/>
        <end position="176"/>
    </location>
</feature>
<dbReference type="Pfam" id="PF26348">
    <property type="entry name" value="SRA_ScoMcrA"/>
    <property type="match status" value="1"/>
</dbReference>
<evidence type="ECO:0000313" key="3">
    <source>
        <dbReference type="EMBL" id="MFC4986852.1"/>
    </source>
</evidence>
<gene>
    <name evidence="3" type="ORF">ACFPFO_03505</name>
</gene>
<evidence type="ECO:0000259" key="2">
    <source>
        <dbReference type="SMART" id="SM00507"/>
    </source>
</evidence>
<dbReference type="GO" id="GO:0004519">
    <property type="term" value="F:endonuclease activity"/>
    <property type="evidence" value="ECO:0007669"/>
    <property type="project" value="UniProtKB-KW"/>
</dbReference>
<protein>
    <submittedName>
        <fullName evidence="3">HNH endonuclease</fullName>
    </submittedName>
</protein>
<proteinExistence type="predicted"/>
<name>A0ABD5QBA6_9EURY</name>
<sequence length="199" mass="22236">MEMTGGNKAIRDHQEDGRELHLFENNDEAWSVTYLGQFECVDWFEEQLPDTDGNRRRAIRFKLEPVENTIEVTDTDLDELDTAELYQRATGAATSTGEDTPQATPETTRTSYTRSEAVRAYALRVADGVCQGCGNEAPFLGTDGEPFLEVHHLSRRSDGGPDHPDNVVALCPNCHRRVHHGKDGDEFNQELISRTDSGV</sequence>
<keyword evidence="3" id="KW-0540">Nuclease</keyword>
<dbReference type="RefSeq" id="WP_224829683.1">
    <property type="nucleotide sequence ID" value="NZ_JAIVEF010000024.1"/>
</dbReference>
<keyword evidence="3" id="KW-0378">Hydrolase</keyword>
<dbReference type="Gene3D" id="1.10.30.50">
    <property type="match status" value="1"/>
</dbReference>
<dbReference type="AlphaFoldDB" id="A0ABD5QBA6"/>
<dbReference type="InterPro" id="IPR002711">
    <property type="entry name" value="HNH"/>
</dbReference>
<comment type="caution">
    <text evidence="3">The sequence shown here is derived from an EMBL/GenBank/DDBJ whole genome shotgun (WGS) entry which is preliminary data.</text>
</comment>
<organism evidence="3 4">
    <name type="scientific">Saliphagus infecundisoli</name>
    <dbReference type="NCBI Taxonomy" id="1849069"/>
    <lineage>
        <taxon>Archaea</taxon>
        <taxon>Methanobacteriati</taxon>
        <taxon>Methanobacteriota</taxon>
        <taxon>Stenosarchaea group</taxon>
        <taxon>Halobacteria</taxon>
        <taxon>Halobacteriales</taxon>
        <taxon>Natrialbaceae</taxon>
        <taxon>Saliphagus</taxon>
    </lineage>
</organism>
<dbReference type="Proteomes" id="UP001595925">
    <property type="component" value="Unassembled WGS sequence"/>
</dbReference>